<gene>
    <name evidence="1" type="ORF">CROS1456_LOCUS6987</name>
</gene>
<name>A0A7S3FTK1_9CHLO</name>
<sequence length="213" mass="24042">MAQEPAHIVIMGERKGKDDSLEVTYFRPDTVNAEGKRPVWKAGTTHEEKRRVFLKVMSETWKSGATEAVVSPVPRLNVRNRDGSADREHQLQEEVLDLIEGAFFDRAAAAETLLQYNGELATVYILLRKATEEDKETVEKALTPNLKLAERIMAWKDYSEEEREAMVQIAMPIMSKDRAAAEMAVDIIIQEAKESCADVRHKLSAVPIIVTFD</sequence>
<dbReference type="AlphaFoldDB" id="A0A7S3FTK1"/>
<accession>A0A7S3FTK1</accession>
<dbReference type="EMBL" id="HBHZ01009068">
    <property type="protein sequence ID" value="CAE0193896.1"/>
    <property type="molecule type" value="Transcribed_RNA"/>
</dbReference>
<reference evidence="1" key="1">
    <citation type="submission" date="2021-01" db="EMBL/GenBank/DDBJ databases">
        <authorList>
            <person name="Corre E."/>
            <person name="Pelletier E."/>
            <person name="Niang G."/>
            <person name="Scheremetjew M."/>
            <person name="Finn R."/>
            <person name="Kale V."/>
            <person name="Holt S."/>
            <person name="Cochrane G."/>
            <person name="Meng A."/>
            <person name="Brown T."/>
            <person name="Cohen L."/>
        </authorList>
    </citation>
    <scope>NUCLEOTIDE SEQUENCE</scope>
    <source>
        <strain evidence="1">RCC1871</strain>
    </source>
</reference>
<evidence type="ECO:0000313" key="1">
    <source>
        <dbReference type="EMBL" id="CAE0193896.1"/>
    </source>
</evidence>
<protein>
    <submittedName>
        <fullName evidence="1">Uncharacterized protein</fullName>
    </submittedName>
</protein>
<organism evidence="1">
    <name type="scientific">Chloropicon roscoffensis</name>
    <dbReference type="NCBI Taxonomy" id="1461544"/>
    <lineage>
        <taxon>Eukaryota</taxon>
        <taxon>Viridiplantae</taxon>
        <taxon>Chlorophyta</taxon>
        <taxon>Chloropicophyceae</taxon>
        <taxon>Chloropicales</taxon>
        <taxon>Chloropicaceae</taxon>
        <taxon>Chloropicon</taxon>
    </lineage>
</organism>
<proteinExistence type="predicted"/>